<dbReference type="InterPro" id="IPR025345">
    <property type="entry name" value="DUF4249"/>
</dbReference>
<dbReference type="RefSeq" id="WP_138658085.1">
    <property type="nucleotide sequence ID" value="NZ_VATY01000002.1"/>
</dbReference>
<gene>
    <name evidence="1" type="ORF">FEE95_11470</name>
</gene>
<dbReference type="PROSITE" id="PS51257">
    <property type="entry name" value="PROKAR_LIPOPROTEIN"/>
    <property type="match status" value="1"/>
</dbReference>
<dbReference type="Pfam" id="PF14054">
    <property type="entry name" value="DUF4249"/>
    <property type="match status" value="1"/>
</dbReference>
<name>A0A5S3PT63_9FLAO</name>
<protein>
    <submittedName>
        <fullName evidence="1">DUF4249 domain-containing protein</fullName>
    </submittedName>
</protein>
<dbReference type="EMBL" id="VATY01000002">
    <property type="protein sequence ID" value="TMM57103.1"/>
    <property type="molecule type" value="Genomic_DNA"/>
</dbReference>
<organism evidence="1 2">
    <name type="scientific">Maribacter algarum</name>
    <name type="common">ex Zhang et al. 2020</name>
    <dbReference type="NCBI Taxonomy" id="2578118"/>
    <lineage>
        <taxon>Bacteria</taxon>
        <taxon>Pseudomonadati</taxon>
        <taxon>Bacteroidota</taxon>
        <taxon>Flavobacteriia</taxon>
        <taxon>Flavobacteriales</taxon>
        <taxon>Flavobacteriaceae</taxon>
        <taxon>Maribacter</taxon>
    </lineage>
</organism>
<reference evidence="1 2" key="1">
    <citation type="submission" date="2019-05" db="EMBL/GenBank/DDBJ databases">
        <authorList>
            <person name="Zhang J.-Y."/>
            <person name="Feg X."/>
            <person name="Du Z.-J."/>
        </authorList>
    </citation>
    <scope>NUCLEOTIDE SEQUENCE [LARGE SCALE GENOMIC DNA]</scope>
    <source>
        <strain evidence="1 2">RZ26</strain>
    </source>
</reference>
<sequence length="423" mass="47292">MSRFLCIVLVFLFLQGCVETFEIETRGFEGVLVVDAKLTDELKRQKVNLSRARPFEVDSIIAERNATIRITSGSGSSYEFQEVSPGLYESLEVFGANQAERYQMEIVTADGSTFLSEEVTTPNPSEIKELHAERMIKGDGDEGIGIMLNTQSSANDNAYLRYEYEEDFKIIAPDWMPFDFDIISDDPCSDLGLLVETKPNLNNNRVCYGHTESNAILLANSELLSANTLTDYQVRFIGRENYAISHRYSILVKQISLDQGAYAYYQNLNSFSNNEDVYTSVQPGFLEGNISSTNTEASVIGYFEVSSVRSERLFFDYTDFFPNEELPPYPSGCVVSSPPLYPPGGAGLVPCYLITQEDDGIGSPLIDGIREGLFTYWDDFPITEERIKEHNGVYGLGTFLVKPAVCGDCTVLGSNIKPDFWIE</sequence>
<dbReference type="OrthoDB" id="1062680at2"/>
<accession>A0A5S3PT63</accession>
<evidence type="ECO:0000313" key="1">
    <source>
        <dbReference type="EMBL" id="TMM57103.1"/>
    </source>
</evidence>
<dbReference type="AlphaFoldDB" id="A0A5S3PT63"/>
<dbReference type="Proteomes" id="UP000310314">
    <property type="component" value="Unassembled WGS sequence"/>
</dbReference>
<keyword evidence="2" id="KW-1185">Reference proteome</keyword>
<evidence type="ECO:0000313" key="2">
    <source>
        <dbReference type="Proteomes" id="UP000310314"/>
    </source>
</evidence>
<comment type="caution">
    <text evidence="1">The sequence shown here is derived from an EMBL/GenBank/DDBJ whole genome shotgun (WGS) entry which is preliminary data.</text>
</comment>
<proteinExistence type="predicted"/>